<evidence type="ECO:0000256" key="1">
    <source>
        <dbReference type="ARBA" id="ARBA00009005"/>
    </source>
</evidence>
<sequence>MLAQSAAQPNAQSRSLLLNKIQGENIWAIVVGIDNYKSPMFSPALQGYRNDAESNNIVLLQDQQATRSAIMHSIERLFVTNGSITAGSVVFFYFAGHGSRDLLSDSATVVETLCPYDQGYRVYSIAQPTLHKVFDGLEKAKKCNVVVILDSCHAGGMSPRHRRIQERNVGRTTNRAAHVRSAEHVKSQVLPDSFDRDIVKRVAKMIRPNSRVDANNRHETVGSVEHQYVVLAACGKEQRAHEIQYKGPDGTLKWRGAFTAELMGILCKLGEKRRSYYQIIADIKDRLSLVAEGQEPECRGASSYQRVFMHYHVDLSRKYQAGQAAAAGQHWNYGGR</sequence>
<gene>
    <name evidence="3" type="ORF">DAEQUDRAFT_739510</name>
</gene>
<accession>A0A165NSD6</accession>
<dbReference type="Gene3D" id="3.40.50.1460">
    <property type="match status" value="1"/>
</dbReference>
<dbReference type="Proteomes" id="UP000076727">
    <property type="component" value="Unassembled WGS sequence"/>
</dbReference>
<dbReference type="PANTHER" id="PTHR48104:SF30">
    <property type="entry name" value="METACASPASE-1"/>
    <property type="match status" value="1"/>
</dbReference>
<evidence type="ECO:0000313" key="4">
    <source>
        <dbReference type="Proteomes" id="UP000076727"/>
    </source>
</evidence>
<proteinExistence type="inferred from homology"/>
<dbReference type="GO" id="GO:0005737">
    <property type="term" value="C:cytoplasm"/>
    <property type="evidence" value="ECO:0007669"/>
    <property type="project" value="TreeGrafter"/>
</dbReference>
<dbReference type="InterPro" id="IPR050452">
    <property type="entry name" value="Metacaspase"/>
</dbReference>
<feature type="domain" description="Peptidase C14 caspase" evidence="2">
    <location>
        <begin position="27"/>
        <end position="298"/>
    </location>
</feature>
<keyword evidence="4" id="KW-1185">Reference proteome</keyword>
<dbReference type="AlphaFoldDB" id="A0A165NSD6"/>
<evidence type="ECO:0000313" key="3">
    <source>
        <dbReference type="EMBL" id="KZT67312.1"/>
    </source>
</evidence>
<dbReference type="InterPro" id="IPR011600">
    <property type="entry name" value="Pept_C14_caspase"/>
</dbReference>
<dbReference type="OrthoDB" id="2797073at2759"/>
<dbReference type="PANTHER" id="PTHR48104">
    <property type="entry name" value="METACASPASE-4"/>
    <property type="match status" value="1"/>
</dbReference>
<dbReference type="GO" id="GO:0004197">
    <property type="term" value="F:cysteine-type endopeptidase activity"/>
    <property type="evidence" value="ECO:0007669"/>
    <property type="project" value="InterPro"/>
</dbReference>
<reference evidence="3 4" key="1">
    <citation type="journal article" date="2016" name="Mol. Biol. Evol.">
        <title>Comparative Genomics of Early-Diverging Mushroom-Forming Fungi Provides Insights into the Origins of Lignocellulose Decay Capabilities.</title>
        <authorList>
            <person name="Nagy L.G."/>
            <person name="Riley R."/>
            <person name="Tritt A."/>
            <person name="Adam C."/>
            <person name="Daum C."/>
            <person name="Floudas D."/>
            <person name="Sun H."/>
            <person name="Yadav J.S."/>
            <person name="Pangilinan J."/>
            <person name="Larsson K.H."/>
            <person name="Matsuura K."/>
            <person name="Barry K."/>
            <person name="Labutti K."/>
            <person name="Kuo R."/>
            <person name="Ohm R.A."/>
            <person name="Bhattacharya S.S."/>
            <person name="Shirouzu T."/>
            <person name="Yoshinaga Y."/>
            <person name="Martin F.M."/>
            <person name="Grigoriev I.V."/>
            <person name="Hibbett D.S."/>
        </authorList>
    </citation>
    <scope>NUCLEOTIDE SEQUENCE [LARGE SCALE GENOMIC DNA]</scope>
    <source>
        <strain evidence="3 4">L-15889</strain>
    </source>
</reference>
<dbReference type="Pfam" id="PF00656">
    <property type="entry name" value="Peptidase_C14"/>
    <property type="match status" value="1"/>
</dbReference>
<organism evidence="3 4">
    <name type="scientific">Daedalea quercina L-15889</name>
    <dbReference type="NCBI Taxonomy" id="1314783"/>
    <lineage>
        <taxon>Eukaryota</taxon>
        <taxon>Fungi</taxon>
        <taxon>Dikarya</taxon>
        <taxon>Basidiomycota</taxon>
        <taxon>Agaricomycotina</taxon>
        <taxon>Agaricomycetes</taxon>
        <taxon>Polyporales</taxon>
        <taxon>Fomitopsis</taxon>
    </lineage>
</organism>
<evidence type="ECO:0000259" key="2">
    <source>
        <dbReference type="Pfam" id="PF00656"/>
    </source>
</evidence>
<dbReference type="GO" id="GO:0006508">
    <property type="term" value="P:proteolysis"/>
    <property type="evidence" value="ECO:0007669"/>
    <property type="project" value="InterPro"/>
</dbReference>
<name>A0A165NSD6_9APHY</name>
<dbReference type="EMBL" id="KV429078">
    <property type="protein sequence ID" value="KZT67312.1"/>
    <property type="molecule type" value="Genomic_DNA"/>
</dbReference>
<comment type="similarity">
    <text evidence="1">Belongs to the peptidase C14B family.</text>
</comment>
<protein>
    <recommendedName>
        <fullName evidence="2">Peptidase C14 caspase domain-containing protein</fullName>
    </recommendedName>
</protein>